<evidence type="ECO:0000313" key="9">
    <source>
        <dbReference type="EMBL" id="MDT8843712.1"/>
    </source>
</evidence>
<organism evidence="9 10">
    <name type="scientific">Paraburkholderia fungorum</name>
    <dbReference type="NCBI Taxonomy" id="134537"/>
    <lineage>
        <taxon>Bacteria</taxon>
        <taxon>Pseudomonadati</taxon>
        <taxon>Pseudomonadota</taxon>
        <taxon>Betaproteobacteria</taxon>
        <taxon>Burkholderiales</taxon>
        <taxon>Burkholderiaceae</taxon>
        <taxon>Paraburkholderia</taxon>
    </lineage>
</organism>
<dbReference type="AlphaFoldDB" id="A0AAP5QK74"/>
<comment type="caution">
    <text evidence="9">The sequence shown here is derived from an EMBL/GenBank/DDBJ whole genome shotgun (WGS) entry which is preliminary data.</text>
</comment>
<evidence type="ECO:0000313" key="10">
    <source>
        <dbReference type="Proteomes" id="UP001246473"/>
    </source>
</evidence>
<reference evidence="9" key="1">
    <citation type="submission" date="2022-08" db="EMBL/GenBank/DDBJ databases">
        <authorList>
            <person name="Kim S.-J."/>
        </authorList>
    </citation>
    <scope>NUCLEOTIDE SEQUENCE</scope>
    <source>
        <strain evidence="9">KJ</strain>
    </source>
</reference>
<evidence type="ECO:0000256" key="1">
    <source>
        <dbReference type="ARBA" id="ARBA00004571"/>
    </source>
</evidence>
<dbReference type="EMBL" id="JANSLM010000028">
    <property type="protein sequence ID" value="MDT8843712.1"/>
    <property type="molecule type" value="Genomic_DNA"/>
</dbReference>
<gene>
    <name evidence="9" type="ORF">ParKJ_40635</name>
</gene>
<evidence type="ECO:0000256" key="6">
    <source>
        <dbReference type="ARBA" id="ARBA00023136"/>
    </source>
</evidence>
<dbReference type="InterPro" id="IPR005017">
    <property type="entry name" value="OMPP1/FadL/TodX"/>
</dbReference>
<dbReference type="Pfam" id="PF03349">
    <property type="entry name" value="Toluene_X"/>
    <property type="match status" value="1"/>
</dbReference>
<dbReference type="SUPFAM" id="SSF56935">
    <property type="entry name" value="Porins"/>
    <property type="match status" value="1"/>
</dbReference>
<evidence type="ECO:0000256" key="3">
    <source>
        <dbReference type="ARBA" id="ARBA00022452"/>
    </source>
</evidence>
<keyword evidence="4" id="KW-0812">Transmembrane</keyword>
<evidence type="ECO:0000256" key="4">
    <source>
        <dbReference type="ARBA" id="ARBA00022692"/>
    </source>
</evidence>
<feature type="chain" id="PRO_5042825959" evidence="8">
    <location>
        <begin position="21"/>
        <end position="444"/>
    </location>
</feature>
<dbReference type="RefSeq" id="WP_315697690.1">
    <property type="nucleotide sequence ID" value="NZ_JANSLM010000028.1"/>
</dbReference>
<dbReference type="GO" id="GO:0009279">
    <property type="term" value="C:cell outer membrane"/>
    <property type="evidence" value="ECO:0007669"/>
    <property type="project" value="UniProtKB-SubCell"/>
</dbReference>
<comment type="similarity">
    <text evidence="2">Belongs to the OmpP1/FadL family.</text>
</comment>
<dbReference type="Gene3D" id="2.40.160.60">
    <property type="entry name" value="Outer membrane protein transport protein (OMPP1/FadL/TodX)"/>
    <property type="match status" value="1"/>
</dbReference>
<keyword evidence="3" id="KW-1134">Transmembrane beta strand</keyword>
<keyword evidence="5 8" id="KW-0732">Signal</keyword>
<dbReference type="GO" id="GO:0015483">
    <property type="term" value="F:long-chain fatty acid transporting porin activity"/>
    <property type="evidence" value="ECO:0007669"/>
    <property type="project" value="TreeGrafter"/>
</dbReference>
<feature type="signal peptide" evidence="8">
    <location>
        <begin position="1"/>
        <end position="20"/>
    </location>
</feature>
<name>A0AAP5QK74_9BURK</name>
<accession>A0AAP5QK74</accession>
<proteinExistence type="inferred from homology"/>
<evidence type="ECO:0000256" key="7">
    <source>
        <dbReference type="ARBA" id="ARBA00023237"/>
    </source>
</evidence>
<sequence>MIKQAIFVASLFASITNAYATVGYLLEGAGPVSSAMGGTGVSNDIGSDAMVYNPATLMLMPDGNQFHAGLNVIIPDIKFKYLPSSSVAVSGNRGNNNGPFFLPEISYVLRKGDYAFGIGVFPGGGLGTQYGSSSWLSNVGNYNTGLDVFDRLIAIRIPLSVSYKVTDRLSVGASLNVVYENLNLGTFVPGPQLQSLAAAGLATGSLVRTLGQVPGLLGGYVNFSKNSPIGGGVSGWGLGGQLGFTYQIDQQTRLGFAYNFETTVSNLTGNGGLSAVTANGTNLLSGGYTVYNFQLPASFAIGISRRFDERLLLAFDFKRIFFAETNQFLSFGFSQGGGKSLSVNIPTYGSNVNVFAFGAAYDFNDKLTLRLGTQYAQESENPKYLTALLPGIPTLQFTGGASYKLSKNDSVDFSLEYASKTLTGYPYQTTHSQINVGLGYNRKF</sequence>
<keyword evidence="6" id="KW-0472">Membrane</keyword>
<evidence type="ECO:0000256" key="2">
    <source>
        <dbReference type="ARBA" id="ARBA00008163"/>
    </source>
</evidence>
<protein>
    <submittedName>
        <fullName evidence="9">Outer membrane protein transport protein</fullName>
    </submittedName>
</protein>
<dbReference type="PANTHER" id="PTHR35093">
    <property type="entry name" value="OUTER MEMBRANE PROTEIN NMB0088-RELATED"/>
    <property type="match status" value="1"/>
</dbReference>
<evidence type="ECO:0000256" key="8">
    <source>
        <dbReference type="SAM" id="SignalP"/>
    </source>
</evidence>
<dbReference type="PANTHER" id="PTHR35093:SF8">
    <property type="entry name" value="OUTER MEMBRANE PROTEIN NMB0088-RELATED"/>
    <property type="match status" value="1"/>
</dbReference>
<evidence type="ECO:0000256" key="5">
    <source>
        <dbReference type="ARBA" id="ARBA00022729"/>
    </source>
</evidence>
<keyword evidence="7" id="KW-0998">Cell outer membrane</keyword>
<comment type="subcellular location">
    <subcellularLocation>
        <location evidence="1">Cell outer membrane</location>
        <topology evidence="1">Multi-pass membrane protein</topology>
    </subcellularLocation>
</comment>
<dbReference type="Proteomes" id="UP001246473">
    <property type="component" value="Unassembled WGS sequence"/>
</dbReference>